<evidence type="ECO:0000259" key="6">
    <source>
        <dbReference type="PROSITE" id="PS50004"/>
    </source>
</evidence>
<feature type="transmembrane region" description="Helical" evidence="5">
    <location>
        <begin position="655"/>
        <end position="676"/>
    </location>
</feature>
<organism evidence="7 8">
    <name type="scientific">Lupinus angustifolius</name>
    <name type="common">Narrow-leaved blue lupine</name>
    <dbReference type="NCBI Taxonomy" id="3871"/>
    <lineage>
        <taxon>Eukaryota</taxon>
        <taxon>Viridiplantae</taxon>
        <taxon>Streptophyta</taxon>
        <taxon>Embryophyta</taxon>
        <taxon>Tracheophyta</taxon>
        <taxon>Spermatophyta</taxon>
        <taxon>Magnoliopsida</taxon>
        <taxon>eudicotyledons</taxon>
        <taxon>Gunneridae</taxon>
        <taxon>Pentapetalae</taxon>
        <taxon>rosids</taxon>
        <taxon>fabids</taxon>
        <taxon>Fabales</taxon>
        <taxon>Fabaceae</taxon>
        <taxon>Papilionoideae</taxon>
        <taxon>50 kb inversion clade</taxon>
        <taxon>genistoids sensu lato</taxon>
        <taxon>core genistoids</taxon>
        <taxon>Genisteae</taxon>
        <taxon>Lupinus</taxon>
    </lineage>
</organism>
<dbReference type="Gramene" id="OIW20879">
    <property type="protein sequence ID" value="OIW20879"/>
    <property type="gene ID" value="TanjilG_24957"/>
</dbReference>
<evidence type="ECO:0000256" key="5">
    <source>
        <dbReference type="SAM" id="Phobius"/>
    </source>
</evidence>
<dbReference type="SUPFAM" id="SSF53448">
    <property type="entry name" value="Nucleotide-diphospho-sugar transferases"/>
    <property type="match status" value="1"/>
</dbReference>
<keyword evidence="3" id="KW-0464">Manganese</keyword>
<dbReference type="Gene3D" id="2.60.40.150">
    <property type="entry name" value="C2 domain"/>
    <property type="match status" value="1"/>
</dbReference>
<evidence type="ECO:0000256" key="2">
    <source>
        <dbReference type="ARBA" id="ARBA00022679"/>
    </source>
</evidence>
<proteinExistence type="predicted"/>
<name>A0A394DCX3_LUPAN</name>
<keyword evidence="2" id="KW-0808">Transferase</keyword>
<dbReference type="EMBL" id="MLAU01015961">
    <property type="protein sequence ID" value="OIW20879.1"/>
    <property type="molecule type" value="Genomic_DNA"/>
</dbReference>
<dbReference type="GO" id="GO:0006952">
    <property type="term" value="P:defense response"/>
    <property type="evidence" value="ECO:0007669"/>
    <property type="project" value="InterPro"/>
</dbReference>
<feature type="compositionally biased region" description="Basic residues" evidence="4">
    <location>
        <begin position="167"/>
        <end position="177"/>
    </location>
</feature>
<reference evidence="7 8" key="1">
    <citation type="journal article" date="2017" name="Plant Biotechnol. J.">
        <title>A comprehensive draft genome sequence for lupin (Lupinus angustifolius), an emerging health food: insights into plant-microbe interactions and legume evolution.</title>
        <authorList>
            <person name="Hane J.K."/>
            <person name="Ming Y."/>
            <person name="Kamphuis L.G."/>
            <person name="Nelson M.N."/>
            <person name="Garg G."/>
            <person name="Atkins C.A."/>
            <person name="Bayer P.E."/>
            <person name="Bravo A."/>
            <person name="Bringans S."/>
            <person name="Cannon S."/>
            <person name="Edwards D."/>
            <person name="Foley R."/>
            <person name="Gao L.L."/>
            <person name="Harrison M.J."/>
            <person name="Huang W."/>
            <person name="Hurgobin B."/>
            <person name="Li S."/>
            <person name="Liu C.W."/>
            <person name="McGrath A."/>
            <person name="Morahan G."/>
            <person name="Murray J."/>
            <person name="Weller J."/>
            <person name="Jian J."/>
            <person name="Singh K.B."/>
        </authorList>
    </citation>
    <scope>NUCLEOTIDE SEQUENCE [LARGE SCALE GENOMIC DNA]</scope>
    <source>
        <strain evidence="8">cv. Tanjil</strain>
        <tissue evidence="7">Whole plant</tissue>
    </source>
</reference>
<evidence type="ECO:0000313" key="7">
    <source>
        <dbReference type="EMBL" id="OIW20879.1"/>
    </source>
</evidence>
<accession>A0A394DCX3</accession>
<dbReference type="Pfam" id="PF00168">
    <property type="entry name" value="C2"/>
    <property type="match status" value="1"/>
</dbReference>
<dbReference type="CDD" id="cd04051">
    <property type="entry name" value="C2_SRC2_like"/>
    <property type="match status" value="1"/>
</dbReference>
<dbReference type="AlphaFoldDB" id="A0A394DCX3"/>
<dbReference type="SMART" id="SM00239">
    <property type="entry name" value="C2"/>
    <property type="match status" value="1"/>
</dbReference>
<dbReference type="InterPro" id="IPR035892">
    <property type="entry name" value="C2_domain_sf"/>
</dbReference>
<feature type="transmembrane region" description="Helical" evidence="5">
    <location>
        <begin position="861"/>
        <end position="879"/>
    </location>
</feature>
<keyword evidence="1" id="KW-0328">Glycosyltransferase</keyword>
<feature type="region of interest" description="Disordered" evidence="4">
    <location>
        <begin position="166"/>
        <end position="191"/>
    </location>
</feature>
<feature type="region of interest" description="Disordered" evidence="4">
    <location>
        <begin position="364"/>
        <end position="385"/>
    </location>
</feature>
<keyword evidence="5" id="KW-1133">Transmembrane helix</keyword>
<evidence type="ECO:0000313" key="8">
    <source>
        <dbReference type="Proteomes" id="UP000188354"/>
    </source>
</evidence>
<feature type="domain" description="C2" evidence="6">
    <location>
        <begin position="1"/>
        <end position="111"/>
    </location>
</feature>
<dbReference type="STRING" id="3871.A0A394DCX3"/>
<comment type="caution">
    <text evidence="7">The sequence shown here is derived from an EMBL/GenBank/DDBJ whole genome shotgun (WGS) entry which is preliminary data.</text>
</comment>
<dbReference type="InterPro" id="IPR000008">
    <property type="entry name" value="C2_dom"/>
</dbReference>
<feature type="transmembrane region" description="Helical" evidence="5">
    <location>
        <begin position="771"/>
        <end position="792"/>
    </location>
</feature>
<sequence length="901" mass="100404">MSVVSSPFQLLEINMISAQDLVPVSKSIRAYAVAWLHPERKLATQIDEIGHTNPTWNEKFVFRVDEEFLNSEKSVIMIDIYTSAWIRDILIGTVAVLITNLLPPSVRSGNRKSKLRFVTLQIRRPSGRPQGILNIGVTLLDNTMRSMPMYSELSTSSVGYWDTMESKKKKKKNKKHNAKEDNETVEFDQSENNSAFDSNLLTLQRCQSEKNDSSLNEYSYNGVGKNYYGFDGNGSEVSVTGKGFGIVNANESACNSDVGPSPSLVAAAIAKGLYPMPMLSLQSAESSAIDEWSENNRTEGMKTKIERWKNELPPVYDDLDSDIKNIKKQSSMHGSSGKQRRGNNGLCSCFGTVFGCEISITCGGGGKRKKKGGGGACIGSSSSQTRNNDAEAYVTLLYGDEFLLGVRVLGKSIRNTGSNKDMVVLVSDGVSHFANNLLQADGWIVEKISLLANPNRVRPKRFWGVYTKLKIFNMTNYKKVVYLDADTIVVKNIDDLFKCGKFCANLKHSERLNSGVMVVQPSETIFNDMMSKVTTLNSYTGGDQGFLNSYYSGFPDAHVFEPNLSPEVLNSRPVPEMERLSTLYNADVGLYMLANKWMVDENELRVIHYTLGPLKPWDWWTSWLLKPVDVWQDVREKLEESLPGTGGGQNPKDGFLVKLLFLLPFFALLFCCYHSFLKTQGHFSSFSRNSLWNNIRHLYYRIRSSGSLPYTTISSSTTNSSHQLLNGAQHKVPAYLGGTSVGVCLMVAVMSIGLAISIIPRQVMPWTGLLLMYEWTFTIFFILFGGYLHFIYRWGKILASRAASSLSSPVSSDYDSGKRHQRQLSSCNAAKWYYGFGMALLAIVAPSLPCLFGVTALFLRLGLMVIGGIILASFMTYASEHLAIQSFMKGLEDWDIARNRS</sequence>
<keyword evidence="8" id="KW-1185">Reference proteome</keyword>
<dbReference type="PROSITE" id="PS50004">
    <property type="entry name" value="C2"/>
    <property type="match status" value="1"/>
</dbReference>
<dbReference type="InterPro" id="IPR050587">
    <property type="entry name" value="GNT1/Glycosyltrans_8"/>
</dbReference>
<evidence type="ECO:0000256" key="1">
    <source>
        <dbReference type="ARBA" id="ARBA00022676"/>
    </source>
</evidence>
<gene>
    <name evidence="7" type="ORF">TanjilG_24957</name>
</gene>
<dbReference type="InterPro" id="IPR044750">
    <property type="entry name" value="C2_SRC2/BAP"/>
</dbReference>
<dbReference type="PANTHER" id="PTHR11183">
    <property type="entry name" value="GLYCOGENIN SUBFAMILY MEMBER"/>
    <property type="match status" value="1"/>
</dbReference>
<dbReference type="Pfam" id="PF01501">
    <property type="entry name" value="Glyco_transf_8"/>
    <property type="match status" value="1"/>
</dbReference>
<dbReference type="SUPFAM" id="SSF49562">
    <property type="entry name" value="C2 domain (Calcium/lipid-binding domain, CaLB)"/>
    <property type="match status" value="1"/>
</dbReference>
<dbReference type="Proteomes" id="UP000188354">
    <property type="component" value="Unassembled WGS sequence"/>
</dbReference>
<protein>
    <recommendedName>
        <fullName evidence="6">C2 domain-containing protein</fullName>
    </recommendedName>
</protein>
<dbReference type="InterPro" id="IPR029044">
    <property type="entry name" value="Nucleotide-diphossugar_trans"/>
</dbReference>
<dbReference type="GO" id="GO:0016757">
    <property type="term" value="F:glycosyltransferase activity"/>
    <property type="evidence" value="ECO:0007669"/>
    <property type="project" value="UniProtKB-KW"/>
</dbReference>
<keyword evidence="5" id="KW-0472">Membrane</keyword>
<feature type="transmembrane region" description="Helical" evidence="5">
    <location>
        <begin position="832"/>
        <end position="855"/>
    </location>
</feature>
<dbReference type="FunFam" id="3.90.550.10:FF:000067">
    <property type="entry name" value="Hexosyltransferase"/>
    <property type="match status" value="1"/>
</dbReference>
<evidence type="ECO:0000256" key="3">
    <source>
        <dbReference type="ARBA" id="ARBA00023211"/>
    </source>
</evidence>
<dbReference type="CDD" id="cd02537">
    <property type="entry name" value="GT8_Glycogenin"/>
    <property type="match status" value="1"/>
</dbReference>
<keyword evidence="5" id="KW-0812">Transmembrane</keyword>
<feature type="transmembrane region" description="Helical" evidence="5">
    <location>
        <begin position="734"/>
        <end position="759"/>
    </location>
</feature>
<dbReference type="InterPro" id="IPR002495">
    <property type="entry name" value="Glyco_trans_8"/>
</dbReference>
<evidence type="ECO:0000256" key="4">
    <source>
        <dbReference type="SAM" id="MobiDB-lite"/>
    </source>
</evidence>
<dbReference type="Gene3D" id="3.90.550.10">
    <property type="entry name" value="Spore Coat Polysaccharide Biosynthesis Protein SpsA, Chain A"/>
    <property type="match status" value="1"/>
</dbReference>